<accession>A0A2J6WN15</accession>
<protein>
    <recommendedName>
        <fullName evidence="5">Ribosomal protein L11 methyltransferase</fullName>
    </recommendedName>
</protein>
<gene>
    <name evidence="3" type="ORF">C0187_03270</name>
</gene>
<dbReference type="PANTHER" id="PTHR43648">
    <property type="entry name" value="ELECTRON TRANSFER FLAVOPROTEIN BETA SUBUNIT LYSINE METHYLTRANSFERASE"/>
    <property type="match status" value="1"/>
</dbReference>
<dbReference type="RefSeq" id="WP_424605276.1">
    <property type="nucleotide sequence ID" value="NZ_JBNAVA010000003.1"/>
</dbReference>
<dbReference type="GO" id="GO:0032259">
    <property type="term" value="P:methylation"/>
    <property type="evidence" value="ECO:0007669"/>
    <property type="project" value="UniProtKB-KW"/>
</dbReference>
<dbReference type="InterPro" id="IPR029063">
    <property type="entry name" value="SAM-dependent_MTases_sf"/>
</dbReference>
<organism evidence="3 4">
    <name type="scientific">Calditerrivibrio nitroreducens</name>
    <dbReference type="NCBI Taxonomy" id="477976"/>
    <lineage>
        <taxon>Bacteria</taxon>
        <taxon>Pseudomonadati</taxon>
        <taxon>Deferribacterota</taxon>
        <taxon>Deferribacteres</taxon>
        <taxon>Deferribacterales</taxon>
        <taxon>Calditerrivibrionaceae</taxon>
    </lineage>
</organism>
<evidence type="ECO:0008006" key="5">
    <source>
        <dbReference type="Google" id="ProtNLM"/>
    </source>
</evidence>
<reference evidence="3 4" key="1">
    <citation type="submission" date="2018-01" db="EMBL/GenBank/DDBJ databases">
        <title>Metagenomic assembled genomes from two thermal pools in the Uzon Caldera, Kamchatka, Russia.</title>
        <authorList>
            <person name="Wilkins L."/>
            <person name="Ettinger C."/>
        </authorList>
    </citation>
    <scope>NUCLEOTIDE SEQUENCE [LARGE SCALE GENOMIC DNA]</scope>
    <source>
        <strain evidence="3">ZAV-05</strain>
    </source>
</reference>
<evidence type="ECO:0000256" key="2">
    <source>
        <dbReference type="ARBA" id="ARBA00022679"/>
    </source>
</evidence>
<dbReference type="AlphaFoldDB" id="A0A2J6WN15"/>
<name>A0A2J6WN15_9BACT</name>
<dbReference type="InterPro" id="IPR050078">
    <property type="entry name" value="Ribosomal_L11_MeTrfase_PrmA"/>
</dbReference>
<comment type="caution">
    <text evidence="3">The sequence shown here is derived from an EMBL/GenBank/DDBJ whole genome shotgun (WGS) entry which is preliminary data.</text>
</comment>
<dbReference type="Gene3D" id="3.40.50.150">
    <property type="entry name" value="Vaccinia Virus protein VP39"/>
    <property type="match status" value="1"/>
</dbReference>
<dbReference type="Proteomes" id="UP000242881">
    <property type="component" value="Unassembled WGS sequence"/>
</dbReference>
<evidence type="ECO:0000313" key="3">
    <source>
        <dbReference type="EMBL" id="PMP71766.1"/>
    </source>
</evidence>
<dbReference type="SUPFAM" id="SSF53335">
    <property type="entry name" value="S-adenosyl-L-methionine-dependent methyltransferases"/>
    <property type="match status" value="1"/>
</dbReference>
<evidence type="ECO:0000256" key="1">
    <source>
        <dbReference type="ARBA" id="ARBA00022603"/>
    </source>
</evidence>
<evidence type="ECO:0000313" key="4">
    <source>
        <dbReference type="Proteomes" id="UP000242881"/>
    </source>
</evidence>
<keyword evidence="1" id="KW-0489">Methyltransferase</keyword>
<dbReference type="EMBL" id="PNIN01000035">
    <property type="protein sequence ID" value="PMP71766.1"/>
    <property type="molecule type" value="Genomic_DNA"/>
</dbReference>
<dbReference type="PANTHER" id="PTHR43648:SF1">
    <property type="entry name" value="ELECTRON TRANSFER FLAVOPROTEIN BETA SUBUNIT LYSINE METHYLTRANSFERASE"/>
    <property type="match status" value="1"/>
</dbReference>
<proteinExistence type="predicted"/>
<keyword evidence="2" id="KW-0808">Transferase</keyword>
<dbReference type="Pfam" id="PF06325">
    <property type="entry name" value="PrmA"/>
    <property type="match status" value="1"/>
</dbReference>
<dbReference type="GO" id="GO:0008276">
    <property type="term" value="F:protein methyltransferase activity"/>
    <property type="evidence" value="ECO:0007669"/>
    <property type="project" value="TreeGrafter"/>
</dbReference>
<dbReference type="CDD" id="cd02440">
    <property type="entry name" value="AdoMet_MTases"/>
    <property type="match status" value="1"/>
</dbReference>
<sequence length="261" mass="29862">MIEIRFDRFSDGLLELLEEKGIMLIEDDFDKKVMYSIYCEEEDKDLIMNFIDSPMVKVVEETGWEEKWKEFLRPGNLTDRIKYIFDSKDFVRGETILINPALAFGTGNHPTTQLAATLLEEVCFGKKVLDVGCGSGILSIAAKLSGASSVYGFDNDSTAIKNTKENLVLNNSEDIIIWAGGVESLKSLVKFDVLVANIISSVLIQLKDFFLGIDPQYFIFSGILKDEMDYFLKTFDNEMFLLDRYIEKDNWVGIRYRRKDD</sequence>